<comment type="caution">
    <text evidence="7">The sequence shown here is derived from an EMBL/GenBank/DDBJ whole genome shotgun (WGS) entry which is preliminary data.</text>
</comment>
<feature type="transmembrane region" description="Helical" evidence="5">
    <location>
        <begin position="337"/>
        <end position="359"/>
    </location>
</feature>
<proteinExistence type="predicted"/>
<feature type="transmembrane region" description="Helical" evidence="5">
    <location>
        <begin position="518"/>
        <end position="542"/>
    </location>
</feature>
<dbReference type="Pfam" id="PF00083">
    <property type="entry name" value="Sugar_tr"/>
    <property type="match status" value="2"/>
</dbReference>
<feature type="transmembrane region" description="Helical" evidence="5">
    <location>
        <begin position="311"/>
        <end position="330"/>
    </location>
</feature>
<evidence type="ECO:0000256" key="1">
    <source>
        <dbReference type="ARBA" id="ARBA00004141"/>
    </source>
</evidence>
<dbReference type="InterPro" id="IPR005828">
    <property type="entry name" value="MFS_sugar_transport-like"/>
</dbReference>
<dbReference type="InterPro" id="IPR050549">
    <property type="entry name" value="MFS_Trehalose_Transporter"/>
</dbReference>
<dbReference type="GO" id="GO:0022857">
    <property type="term" value="F:transmembrane transporter activity"/>
    <property type="evidence" value="ECO:0007669"/>
    <property type="project" value="InterPro"/>
</dbReference>
<sequence>MQRIQETEPRPKKGFRSQIFISIASWLIGTSYGMSMGHSAVLLPHLRAENGSLYIEEETGSWIASVYAFAAPIGCLVAGVTMDIWGRWKMNIIGDLGMIVGWILIIFAENIPMLIVGRVLEGFSRSILATAIMVLLDEVAEPRYRGFIVCSVYTCVSIGIMAISSLGALLHWRIASALACLVSIVTLLAIWVITESPTWYVRMNRVQEADKALQWLWGPKKANQAKEELYDLKRRFHPCNSEEEILSKGVVQERNLKKYLEPRILKPFFIMHVFNGLQAVCGLGILTFYTVDIVSKTRNGDIEVLDDYSSTVVISVVRVIFVLVSSFLMLSLGRRTIAMISGTSSTISAISLGVILLLREMGSPIHPYTESYILFILLLIYAGSMSFGFFSLPTIMIGETQPTHVRGFACGYFYTMNDLFLGGVVKLYPWISNTLKIQGLFFMFGISCLVCTVFVYLFLPETQGLTLSQIEDYFRKDNVLWITRHKGSQISVYSIAGPIGCLFGGLGSDLWGRRTLNVVGATGTMIGWILITFSQNAAMLVWGRVFEGFSRSTTASALT</sequence>
<dbReference type="Gene3D" id="1.20.1250.20">
    <property type="entry name" value="MFS general substrate transporter like domains"/>
    <property type="match status" value="2"/>
</dbReference>
<protein>
    <recommendedName>
        <fullName evidence="6">Major facilitator superfamily (MFS) profile domain-containing protein</fullName>
    </recommendedName>
</protein>
<feature type="transmembrane region" description="Helical" evidence="5">
    <location>
        <begin position="147"/>
        <end position="168"/>
    </location>
</feature>
<dbReference type="Proteomes" id="UP001233999">
    <property type="component" value="Unassembled WGS sequence"/>
</dbReference>
<feature type="transmembrane region" description="Helical" evidence="5">
    <location>
        <begin position="371"/>
        <end position="390"/>
    </location>
</feature>
<organism evidence="7 8">
    <name type="scientific">Diploptera punctata</name>
    <name type="common">Pacific beetle cockroach</name>
    <dbReference type="NCBI Taxonomy" id="6984"/>
    <lineage>
        <taxon>Eukaryota</taxon>
        <taxon>Metazoa</taxon>
        <taxon>Ecdysozoa</taxon>
        <taxon>Arthropoda</taxon>
        <taxon>Hexapoda</taxon>
        <taxon>Insecta</taxon>
        <taxon>Pterygota</taxon>
        <taxon>Neoptera</taxon>
        <taxon>Polyneoptera</taxon>
        <taxon>Dictyoptera</taxon>
        <taxon>Blattodea</taxon>
        <taxon>Blaberoidea</taxon>
        <taxon>Blaberidae</taxon>
        <taxon>Diplopterinae</taxon>
        <taxon>Diploptera</taxon>
    </lineage>
</organism>
<dbReference type="FunFam" id="1.20.1250.20:FF:000249">
    <property type="entry name" value="facilitated trehalose transporter Tret1"/>
    <property type="match status" value="1"/>
</dbReference>
<gene>
    <name evidence="7" type="ORF">L9F63_022512</name>
</gene>
<dbReference type="PROSITE" id="PS50850">
    <property type="entry name" value="MFS"/>
    <property type="match status" value="1"/>
</dbReference>
<feature type="non-terminal residue" evidence="7">
    <location>
        <position position="1"/>
    </location>
</feature>
<evidence type="ECO:0000256" key="2">
    <source>
        <dbReference type="ARBA" id="ARBA00022692"/>
    </source>
</evidence>
<dbReference type="InterPro" id="IPR020846">
    <property type="entry name" value="MFS_dom"/>
</dbReference>
<comment type="subcellular location">
    <subcellularLocation>
        <location evidence="1">Membrane</location>
        <topology evidence="1">Multi-pass membrane protein</topology>
    </subcellularLocation>
</comment>
<dbReference type="SUPFAM" id="SSF103473">
    <property type="entry name" value="MFS general substrate transporter"/>
    <property type="match status" value="2"/>
</dbReference>
<reference evidence="7" key="1">
    <citation type="journal article" date="2023" name="IScience">
        <title>Live-bearing cockroach genome reveals convergent evolutionary mechanisms linked to viviparity in insects and beyond.</title>
        <authorList>
            <person name="Fouks B."/>
            <person name="Harrison M.C."/>
            <person name="Mikhailova A.A."/>
            <person name="Marchal E."/>
            <person name="English S."/>
            <person name="Carruthers M."/>
            <person name="Jennings E.C."/>
            <person name="Chiamaka E.L."/>
            <person name="Frigard R.A."/>
            <person name="Pippel M."/>
            <person name="Attardo G.M."/>
            <person name="Benoit J.B."/>
            <person name="Bornberg-Bauer E."/>
            <person name="Tobe S.S."/>
        </authorList>
    </citation>
    <scope>NUCLEOTIDE SEQUENCE</scope>
    <source>
        <strain evidence="7">Stay&amp;Tobe</strain>
    </source>
</reference>
<feature type="transmembrane region" description="Helical" evidence="5">
    <location>
        <begin position="490"/>
        <end position="512"/>
    </location>
</feature>
<dbReference type="EMBL" id="JASPKZ010007661">
    <property type="protein sequence ID" value="KAJ9583150.1"/>
    <property type="molecule type" value="Genomic_DNA"/>
</dbReference>
<evidence type="ECO:0000259" key="6">
    <source>
        <dbReference type="PROSITE" id="PS50850"/>
    </source>
</evidence>
<keyword evidence="8" id="KW-1185">Reference proteome</keyword>
<feature type="transmembrane region" description="Helical" evidence="5">
    <location>
        <begin position="174"/>
        <end position="193"/>
    </location>
</feature>
<keyword evidence="3 5" id="KW-1133">Transmembrane helix</keyword>
<name>A0AAD8EAB8_DIPPU</name>
<evidence type="ECO:0000256" key="4">
    <source>
        <dbReference type="ARBA" id="ARBA00023136"/>
    </source>
</evidence>
<feature type="transmembrane region" description="Helical" evidence="5">
    <location>
        <begin position="411"/>
        <end position="431"/>
    </location>
</feature>
<feature type="transmembrane region" description="Helical" evidence="5">
    <location>
        <begin position="268"/>
        <end position="291"/>
    </location>
</feature>
<dbReference type="PANTHER" id="PTHR48021">
    <property type="match status" value="1"/>
</dbReference>
<keyword evidence="4 5" id="KW-0472">Membrane</keyword>
<dbReference type="InterPro" id="IPR036259">
    <property type="entry name" value="MFS_trans_sf"/>
</dbReference>
<dbReference type="GO" id="GO:0016020">
    <property type="term" value="C:membrane"/>
    <property type="evidence" value="ECO:0007669"/>
    <property type="project" value="UniProtKB-SubCell"/>
</dbReference>
<feature type="transmembrane region" description="Helical" evidence="5">
    <location>
        <begin position="20"/>
        <end position="42"/>
    </location>
</feature>
<feature type="domain" description="Major facilitator superfamily (MFS) profile" evidence="6">
    <location>
        <begin position="17"/>
        <end position="463"/>
    </location>
</feature>
<evidence type="ECO:0000256" key="5">
    <source>
        <dbReference type="SAM" id="Phobius"/>
    </source>
</evidence>
<evidence type="ECO:0000256" key="3">
    <source>
        <dbReference type="ARBA" id="ARBA00022989"/>
    </source>
</evidence>
<accession>A0AAD8EAB8</accession>
<keyword evidence="2 5" id="KW-0812">Transmembrane</keyword>
<dbReference type="PANTHER" id="PTHR48021:SF7">
    <property type="entry name" value="RH09188P"/>
    <property type="match status" value="1"/>
</dbReference>
<dbReference type="AlphaFoldDB" id="A0AAD8EAB8"/>
<evidence type="ECO:0000313" key="7">
    <source>
        <dbReference type="EMBL" id="KAJ9583150.1"/>
    </source>
</evidence>
<evidence type="ECO:0000313" key="8">
    <source>
        <dbReference type="Proteomes" id="UP001233999"/>
    </source>
</evidence>
<feature type="transmembrane region" description="Helical" evidence="5">
    <location>
        <begin position="437"/>
        <end position="459"/>
    </location>
</feature>
<feature type="transmembrane region" description="Helical" evidence="5">
    <location>
        <begin position="62"/>
        <end position="84"/>
    </location>
</feature>
<feature type="transmembrane region" description="Helical" evidence="5">
    <location>
        <begin position="96"/>
        <end position="116"/>
    </location>
</feature>
<reference evidence="7" key="2">
    <citation type="submission" date="2023-05" db="EMBL/GenBank/DDBJ databases">
        <authorList>
            <person name="Fouks B."/>
        </authorList>
    </citation>
    <scope>NUCLEOTIDE SEQUENCE</scope>
    <source>
        <strain evidence="7">Stay&amp;Tobe</strain>
        <tissue evidence="7">Testes</tissue>
    </source>
</reference>